<evidence type="ECO:0000256" key="1">
    <source>
        <dbReference type="ARBA" id="ARBA00022737"/>
    </source>
</evidence>
<dbReference type="SUPFAM" id="SSF52047">
    <property type="entry name" value="RNI-like"/>
    <property type="match status" value="1"/>
</dbReference>
<feature type="domain" description="Disease resistance R13L4/SHOC-2-like LRR" evidence="5">
    <location>
        <begin position="254"/>
        <end position="325"/>
    </location>
</feature>
<reference evidence="6 7" key="1">
    <citation type="submission" date="2024-02" db="EMBL/GenBank/DDBJ databases">
        <title>High-quality chromosome-scale genome assembly of Pensacola bahiagrass (Paspalum notatum Flugge var. saurae).</title>
        <authorList>
            <person name="Vega J.M."/>
            <person name="Podio M."/>
            <person name="Orjuela J."/>
            <person name="Siena L.A."/>
            <person name="Pessino S.C."/>
            <person name="Combes M.C."/>
            <person name="Mariac C."/>
            <person name="Albertini E."/>
            <person name="Pupilli F."/>
            <person name="Ortiz J.P.A."/>
            <person name="Leblanc O."/>
        </authorList>
    </citation>
    <scope>NUCLEOTIDE SEQUENCE [LARGE SCALE GENOMIC DNA]</scope>
    <source>
        <strain evidence="6">R1</strain>
        <tissue evidence="6">Leaf</tissue>
    </source>
</reference>
<sequence length="492" mass="56080">MCFDDLPHDLKLCFLYFAALPMNIPIEAHKLICMRMAEAFLRPKDGKTMGKVGRIYLQELIIRHLVIFVKTDNVSASDKSVAVHHKVYTFLQNEVQEASFVDIRNGDDIVSLATTHQVVEYDEEHDSEDDEEDNDEEEFEDDEEEDLEEEGGSIEEEQKVADDGDEEDKAEREEIENKDDVLYAENEKGEEVDNDETVEEIVQNESIEVAKQKVESSATRLSGLLHCWEPLSGLFPCNKEHGNPQETIKLYIEEMFQVSKFLHVINLQGIEIGPNLPETIENVAHLQYLGVTACSLKHILSTIGNLKNLQTLDVRNTYVDKLPELGVFTSSSMRRLRTLKLYGELDRLALHSRLKESKFYFPNLNLLSLSYTKVSQEFINKLGKLPLLANLILDTESYENSDGLLVFCASGFKSLTKLTLLDLENVVKKLKIEKSALTEFTDLEVQWYPDELKIEVCGEREFVKKIKEADGDLYDCIIQVAVDPKKTARTAS</sequence>
<evidence type="ECO:0000313" key="7">
    <source>
        <dbReference type="Proteomes" id="UP001341281"/>
    </source>
</evidence>
<feature type="region of interest" description="Disordered" evidence="3">
    <location>
        <begin position="118"/>
        <end position="195"/>
    </location>
</feature>
<dbReference type="Gene3D" id="1.10.10.10">
    <property type="entry name" value="Winged helix-like DNA-binding domain superfamily/Winged helix DNA-binding domain"/>
    <property type="match status" value="1"/>
</dbReference>
<dbReference type="PANTHER" id="PTHR23155">
    <property type="entry name" value="DISEASE RESISTANCE PROTEIN RP"/>
    <property type="match status" value="1"/>
</dbReference>
<dbReference type="GO" id="GO:0098542">
    <property type="term" value="P:defense response to other organism"/>
    <property type="evidence" value="ECO:0007669"/>
    <property type="project" value="TreeGrafter"/>
</dbReference>
<feature type="compositionally biased region" description="Basic and acidic residues" evidence="3">
    <location>
        <begin position="178"/>
        <end position="191"/>
    </location>
</feature>
<dbReference type="Gene3D" id="3.80.10.10">
    <property type="entry name" value="Ribonuclease Inhibitor"/>
    <property type="match status" value="1"/>
</dbReference>
<name>A0AAQ3PKL3_PASNO</name>
<keyword evidence="1" id="KW-0677">Repeat</keyword>
<evidence type="ECO:0000313" key="6">
    <source>
        <dbReference type="EMBL" id="WVZ49333.1"/>
    </source>
</evidence>
<dbReference type="InterPro" id="IPR058922">
    <property type="entry name" value="WHD_DRP"/>
</dbReference>
<feature type="compositionally biased region" description="Acidic residues" evidence="3">
    <location>
        <begin position="120"/>
        <end position="155"/>
    </location>
</feature>
<organism evidence="6 7">
    <name type="scientific">Paspalum notatum var. saurae</name>
    <dbReference type="NCBI Taxonomy" id="547442"/>
    <lineage>
        <taxon>Eukaryota</taxon>
        <taxon>Viridiplantae</taxon>
        <taxon>Streptophyta</taxon>
        <taxon>Embryophyta</taxon>
        <taxon>Tracheophyta</taxon>
        <taxon>Spermatophyta</taxon>
        <taxon>Magnoliopsida</taxon>
        <taxon>Liliopsida</taxon>
        <taxon>Poales</taxon>
        <taxon>Poaceae</taxon>
        <taxon>PACMAD clade</taxon>
        <taxon>Panicoideae</taxon>
        <taxon>Andropogonodae</taxon>
        <taxon>Paspaleae</taxon>
        <taxon>Paspalinae</taxon>
        <taxon>Paspalum</taxon>
    </lineage>
</organism>
<dbReference type="Pfam" id="PF23559">
    <property type="entry name" value="WHD_DRP"/>
    <property type="match status" value="1"/>
</dbReference>
<dbReference type="Proteomes" id="UP001341281">
    <property type="component" value="Chromosome 01"/>
</dbReference>
<proteinExistence type="predicted"/>
<feature type="compositionally biased region" description="Acidic residues" evidence="3">
    <location>
        <begin position="163"/>
        <end position="177"/>
    </location>
</feature>
<evidence type="ECO:0000256" key="2">
    <source>
        <dbReference type="ARBA" id="ARBA00022821"/>
    </source>
</evidence>
<dbReference type="EMBL" id="CP144745">
    <property type="protein sequence ID" value="WVZ49333.1"/>
    <property type="molecule type" value="Genomic_DNA"/>
</dbReference>
<evidence type="ECO:0000259" key="4">
    <source>
        <dbReference type="Pfam" id="PF23559"/>
    </source>
</evidence>
<dbReference type="InterPro" id="IPR044974">
    <property type="entry name" value="Disease_R_plants"/>
</dbReference>
<evidence type="ECO:0000259" key="5">
    <source>
        <dbReference type="Pfam" id="PF23598"/>
    </source>
</evidence>
<dbReference type="InterPro" id="IPR036388">
    <property type="entry name" value="WH-like_DNA-bd_sf"/>
</dbReference>
<dbReference type="InterPro" id="IPR032675">
    <property type="entry name" value="LRR_dom_sf"/>
</dbReference>
<accession>A0AAQ3PKL3</accession>
<gene>
    <name evidence="6" type="ORF">U9M48_000701</name>
</gene>
<keyword evidence="2" id="KW-0611">Plant defense</keyword>
<feature type="domain" description="Disease resistance protein winged helix" evidence="4">
    <location>
        <begin position="21"/>
        <end position="87"/>
    </location>
</feature>
<dbReference type="InterPro" id="IPR055414">
    <property type="entry name" value="LRR_R13L4/SHOC2-like"/>
</dbReference>
<dbReference type="Pfam" id="PF23598">
    <property type="entry name" value="LRR_14"/>
    <property type="match status" value="1"/>
</dbReference>
<keyword evidence="7" id="KW-1185">Reference proteome</keyword>
<dbReference type="AlphaFoldDB" id="A0AAQ3PKL3"/>
<protein>
    <submittedName>
        <fullName evidence="6">Uncharacterized protein</fullName>
    </submittedName>
</protein>
<evidence type="ECO:0000256" key="3">
    <source>
        <dbReference type="SAM" id="MobiDB-lite"/>
    </source>
</evidence>
<dbReference type="PANTHER" id="PTHR23155:SF889">
    <property type="entry name" value="OS03G0379801 PROTEIN"/>
    <property type="match status" value="1"/>
</dbReference>